<evidence type="ECO:0008006" key="3">
    <source>
        <dbReference type="Google" id="ProtNLM"/>
    </source>
</evidence>
<keyword evidence="2" id="KW-1185">Reference proteome</keyword>
<dbReference type="PIRSF" id="PIRSF015736">
    <property type="entry name" value="MI"/>
    <property type="match status" value="1"/>
</dbReference>
<dbReference type="Proteomes" id="UP000091926">
    <property type="component" value="Chromosome"/>
</dbReference>
<proteinExistence type="predicted"/>
<dbReference type="KEGG" id="bfz:BAU07_03715"/>
<reference evidence="1 2" key="1">
    <citation type="submission" date="2016-06" db="EMBL/GenBank/DDBJ databases">
        <title>Complete genome sequences of Bordetella bronchialis and Bordetella flabilis.</title>
        <authorList>
            <person name="LiPuma J.J."/>
            <person name="Spilker T."/>
        </authorList>
    </citation>
    <scope>NUCLEOTIDE SEQUENCE [LARGE SCALE GENOMIC DNA]</scope>
    <source>
        <strain evidence="1 2">AU10664</strain>
    </source>
</reference>
<sequence length="255" mass="27546">MNNQLRRFGVLAPPGNIALERELPLALPAGVTMNHNRLSRPGSDISADSLLAMAQSIERAAHDLAQAHPEIILYGCTSGSFLAGLGREAEVAQRIADLTGIASITTSTAVVDALRAVGAQRVFMLTPYPKDITLHEVDFLRHYGIATDGWDTFECPTSEAIRAVSSERVADRVLANRHRIDRCDTVFISCTNLLTMDQIAALEQELDKPVVSSNQASLWAVLRHMEADMPGRPDRLFAARGAVDVSLPRPAAAAA</sequence>
<dbReference type="RefSeq" id="WP_066654247.1">
    <property type="nucleotide sequence ID" value="NZ_CBCSCL010000010.1"/>
</dbReference>
<gene>
    <name evidence="1" type="ORF">BAU07_03715</name>
</gene>
<organism evidence="1 2">
    <name type="scientific">Bordetella flabilis</name>
    <dbReference type="NCBI Taxonomy" id="463014"/>
    <lineage>
        <taxon>Bacteria</taxon>
        <taxon>Pseudomonadati</taxon>
        <taxon>Pseudomonadota</taxon>
        <taxon>Betaproteobacteria</taxon>
        <taxon>Burkholderiales</taxon>
        <taxon>Alcaligenaceae</taxon>
        <taxon>Bordetella</taxon>
    </lineage>
</organism>
<dbReference type="OrthoDB" id="483160at2"/>
<dbReference type="EMBL" id="CP016172">
    <property type="protein sequence ID" value="ANN76338.1"/>
    <property type="molecule type" value="Genomic_DNA"/>
</dbReference>
<dbReference type="AlphaFoldDB" id="A0A193G9M8"/>
<evidence type="ECO:0000313" key="1">
    <source>
        <dbReference type="EMBL" id="ANN76338.1"/>
    </source>
</evidence>
<dbReference type="InterPro" id="IPR026286">
    <property type="entry name" value="MaiA/AMDase"/>
</dbReference>
<evidence type="ECO:0000313" key="2">
    <source>
        <dbReference type="Proteomes" id="UP000091926"/>
    </source>
</evidence>
<dbReference type="PANTHER" id="PTHR40267:SF1">
    <property type="entry name" value="BLR3294 PROTEIN"/>
    <property type="match status" value="1"/>
</dbReference>
<dbReference type="STRING" id="463014.BAU07_03715"/>
<dbReference type="InterPro" id="IPR053714">
    <property type="entry name" value="Iso_Racemase_Enz_sf"/>
</dbReference>
<name>A0A193G9M8_9BORD</name>
<dbReference type="Pfam" id="PF17645">
    <property type="entry name" value="Amdase"/>
    <property type="match status" value="1"/>
</dbReference>
<protein>
    <recommendedName>
        <fullName evidence="3">Maleate cis-trans isomerase</fullName>
    </recommendedName>
</protein>
<dbReference type="PANTHER" id="PTHR40267">
    <property type="entry name" value="BLR3294 PROTEIN"/>
    <property type="match status" value="1"/>
</dbReference>
<accession>A0A193G9M8</accession>
<dbReference type="Gene3D" id="3.40.50.12500">
    <property type="match status" value="1"/>
</dbReference>